<dbReference type="PANTHER" id="PTHR37829">
    <property type="entry name" value="PHAGE-LIKE ELEMENT PBSX PROTEIN XKDT"/>
    <property type="match status" value="1"/>
</dbReference>
<feature type="domain" description="Baseplate J-like central" evidence="3">
    <location>
        <begin position="205"/>
        <end position="277"/>
    </location>
</feature>
<dbReference type="RefSeq" id="WP_141443511.1">
    <property type="nucleotide sequence ID" value="NZ_CP038231.1"/>
</dbReference>
<feature type="domain" description="Baseplate protein J-like barrel" evidence="2">
    <location>
        <begin position="102"/>
        <end position="182"/>
    </location>
</feature>
<dbReference type="AlphaFoldDB" id="A0A4Y6U8M5"/>
<dbReference type="Proteomes" id="UP000318709">
    <property type="component" value="Chromosome"/>
</dbReference>
<dbReference type="InterPro" id="IPR052399">
    <property type="entry name" value="Phage_Baseplate_Assmbl_Protein"/>
</dbReference>
<dbReference type="Pfam" id="PF26079">
    <property type="entry name" value="Baseplate_J_C"/>
    <property type="match status" value="1"/>
</dbReference>
<proteinExistence type="inferred from homology"/>
<reference evidence="5 6" key="1">
    <citation type="submission" date="2019-03" db="EMBL/GenBank/DDBJ databases">
        <title>The complete genome sequence of Swingsia_sp. F3b2 LMG30590(T).</title>
        <authorList>
            <person name="Chua K.-O."/>
            <person name="Chan K.-G."/>
            <person name="See-Too W.-S."/>
        </authorList>
    </citation>
    <scope>NUCLEOTIDE SEQUENCE [LARGE SCALE GENOMIC DNA]</scope>
    <source>
        <strain evidence="5 6">F3b2</strain>
    </source>
</reference>
<dbReference type="Pfam" id="PF04865">
    <property type="entry name" value="Baseplate_J"/>
    <property type="match status" value="1"/>
</dbReference>
<organism evidence="5 6">
    <name type="scientific">Formicincola oecophyllae</name>
    <dbReference type="NCBI Taxonomy" id="2558361"/>
    <lineage>
        <taxon>Bacteria</taxon>
        <taxon>Pseudomonadati</taxon>
        <taxon>Pseudomonadota</taxon>
        <taxon>Alphaproteobacteria</taxon>
        <taxon>Acetobacterales</taxon>
        <taxon>Acetobacteraceae</taxon>
        <taxon>Formicincola</taxon>
    </lineage>
</organism>
<dbReference type="InterPro" id="IPR058530">
    <property type="entry name" value="Baseplate_J-like_C"/>
</dbReference>
<dbReference type="KEGG" id="swf:E3E12_05975"/>
<dbReference type="InterPro" id="IPR006949">
    <property type="entry name" value="Barrel_Baseplate_J-like"/>
</dbReference>
<dbReference type="PANTHER" id="PTHR37829:SF3">
    <property type="entry name" value="PROTEIN JAYE-RELATED"/>
    <property type="match status" value="1"/>
</dbReference>
<dbReference type="EMBL" id="CP038231">
    <property type="protein sequence ID" value="QDH13803.1"/>
    <property type="molecule type" value="Genomic_DNA"/>
</dbReference>
<evidence type="ECO:0000259" key="2">
    <source>
        <dbReference type="Pfam" id="PF04865"/>
    </source>
</evidence>
<evidence type="ECO:0000259" key="4">
    <source>
        <dbReference type="Pfam" id="PF26079"/>
    </source>
</evidence>
<comment type="similarity">
    <text evidence="1">Belongs to the Mu gp47/PBSX XkdT family.</text>
</comment>
<dbReference type="InterPro" id="IPR058531">
    <property type="entry name" value="Baseplate_J_M"/>
</dbReference>
<gene>
    <name evidence="5" type="ORF">E3E12_05975</name>
</gene>
<dbReference type="Pfam" id="PF26078">
    <property type="entry name" value="Baseplate_J_M"/>
    <property type="match status" value="1"/>
</dbReference>
<evidence type="ECO:0000313" key="5">
    <source>
        <dbReference type="EMBL" id="QDH13803.1"/>
    </source>
</evidence>
<feature type="domain" description="Baseplate J-like C-terminal" evidence="4">
    <location>
        <begin position="287"/>
        <end position="359"/>
    </location>
</feature>
<dbReference type="OrthoDB" id="7565172at2"/>
<evidence type="ECO:0000313" key="6">
    <source>
        <dbReference type="Proteomes" id="UP000318709"/>
    </source>
</evidence>
<protein>
    <submittedName>
        <fullName evidence="5">Baseplate J/gp47 family protein</fullName>
    </submittedName>
</protein>
<accession>A0A4Y6U8M5</accession>
<evidence type="ECO:0000259" key="3">
    <source>
        <dbReference type="Pfam" id="PF26078"/>
    </source>
</evidence>
<name>A0A4Y6U8M5_9PROT</name>
<keyword evidence="6" id="KW-1185">Reference proteome</keyword>
<sequence length="363" mass="37400">MSANIPSPQELAQRFAASLAQATFMTPDGQMVQLDPTAPGTLEQVLAAVHGLADYETYLFMRDRLLEMLPTTATAGTDGLLEQHGEIWGVPRRSPLAALGRVVFTASQAVTVPAGTLLVTDGTVQWSVNEAVLVPAGGTAVADVTCTVVGTAGNLAGGSPLSLVSPIPGVTAVTADADGLAGGAGLEDVESWRARIIEAIRSPYNGGDAADYVRWAENAGASYVNVVPELMGLGTVGVVIAFGASGEMPSTATPDEVARVQSYIDNVRPIRGNVQVFPASIVPQNPSLALQPDTQAARQAVTAALSALYLSVGIGGTLYLESVQAAIVAAAGSKNTLIYPNSTQVFTPDEMPVLGTISWQTLS</sequence>
<evidence type="ECO:0000256" key="1">
    <source>
        <dbReference type="ARBA" id="ARBA00038087"/>
    </source>
</evidence>